<dbReference type="HAMAP" id="MF_00815">
    <property type="entry name" value="ATP_synth_gamma_bact"/>
    <property type="match status" value="1"/>
</dbReference>
<dbReference type="Gene3D" id="3.40.1380.10">
    <property type="match status" value="1"/>
</dbReference>
<organism evidence="10 11">
    <name type="scientific">Candidatus Roizmanbacteria bacterium RIFCSPHIGHO2_01_FULL_39_8</name>
    <dbReference type="NCBI Taxonomy" id="1802033"/>
    <lineage>
        <taxon>Bacteria</taxon>
        <taxon>Candidatus Roizmaniibacteriota</taxon>
    </lineage>
</organism>
<gene>
    <name evidence="10" type="ORF">A2866_04175</name>
</gene>
<proteinExistence type="inferred from homology"/>
<evidence type="ECO:0000313" key="10">
    <source>
        <dbReference type="EMBL" id="OGK17613.1"/>
    </source>
</evidence>
<name>A0A1F7GFG2_9BACT</name>
<evidence type="ECO:0000256" key="4">
    <source>
        <dbReference type="ARBA" id="ARBA00022448"/>
    </source>
</evidence>
<comment type="subcellular location">
    <subcellularLocation>
        <location evidence="2">Membrane</location>
        <topology evidence="2">Peripheral membrane protein</topology>
    </subcellularLocation>
</comment>
<dbReference type="CDD" id="cd12151">
    <property type="entry name" value="F1-ATPase_gamma"/>
    <property type="match status" value="1"/>
</dbReference>
<dbReference type="Gene3D" id="1.10.287.80">
    <property type="entry name" value="ATP synthase, gamma subunit, helix hairpin domain"/>
    <property type="match status" value="1"/>
</dbReference>
<dbReference type="InterPro" id="IPR000131">
    <property type="entry name" value="ATP_synth_F1_gsu"/>
</dbReference>
<evidence type="ECO:0000256" key="1">
    <source>
        <dbReference type="ARBA" id="ARBA00003456"/>
    </source>
</evidence>
<evidence type="ECO:0000256" key="9">
    <source>
        <dbReference type="ARBA" id="ARBA00023310"/>
    </source>
</evidence>
<dbReference type="EMBL" id="MFZI01000083">
    <property type="protein sequence ID" value="OGK17613.1"/>
    <property type="molecule type" value="Genomic_DNA"/>
</dbReference>
<dbReference type="PANTHER" id="PTHR11693:SF22">
    <property type="entry name" value="ATP SYNTHASE SUBUNIT GAMMA, MITOCHONDRIAL"/>
    <property type="match status" value="1"/>
</dbReference>
<sequence length="283" mass="31800">MNLRQVRKKTKSIRNVKKITKAMQLVSAIKMKKAQAMETEGRPYRDTLTSVIERLLPGVDESSSSLLNESLGDTNKSLVIFVSSNKGLAGSFHVNLFRFIAKNDTDFAKTDFITVGTKGSQFVSRMGGKVLADFSKGRFLNEVSAIFSLALEKFLAGEYKRISILYNKYISAFRSEPTEETLLPMRWNDRKDAERALKLEYTIEPSPQEIIEPLIKSYLEEKVRGALVSSDAVEHASRMLAMKNATDNATDIIYNLTLIGNKLRQEKITNELLDMITAKESVG</sequence>
<evidence type="ECO:0000313" key="11">
    <source>
        <dbReference type="Proteomes" id="UP000177026"/>
    </source>
</evidence>
<comment type="similarity">
    <text evidence="3">Belongs to the ATPase gamma chain family.</text>
</comment>
<comment type="caution">
    <text evidence="10">The sequence shown here is derived from an EMBL/GenBank/DDBJ whole genome shotgun (WGS) entry which is preliminary data.</text>
</comment>
<keyword evidence="5" id="KW-0375">Hydrogen ion transport</keyword>
<dbReference type="AlphaFoldDB" id="A0A1F7GFG2"/>
<dbReference type="PANTHER" id="PTHR11693">
    <property type="entry name" value="ATP SYNTHASE GAMMA CHAIN"/>
    <property type="match status" value="1"/>
</dbReference>
<dbReference type="SUPFAM" id="SSF52943">
    <property type="entry name" value="ATP synthase (F1-ATPase), gamma subunit"/>
    <property type="match status" value="1"/>
</dbReference>
<dbReference type="PRINTS" id="PR00126">
    <property type="entry name" value="ATPASEGAMMA"/>
</dbReference>
<dbReference type="GO" id="GO:0045259">
    <property type="term" value="C:proton-transporting ATP synthase complex"/>
    <property type="evidence" value="ECO:0007669"/>
    <property type="project" value="UniProtKB-KW"/>
</dbReference>
<evidence type="ECO:0000256" key="6">
    <source>
        <dbReference type="ARBA" id="ARBA00023065"/>
    </source>
</evidence>
<keyword evidence="7" id="KW-0472">Membrane</keyword>
<keyword evidence="8" id="KW-0139">CF(1)</keyword>
<dbReference type="InterPro" id="IPR035968">
    <property type="entry name" value="ATP_synth_F1_ATPase_gsu"/>
</dbReference>
<reference evidence="10 11" key="1">
    <citation type="journal article" date="2016" name="Nat. Commun.">
        <title>Thousands of microbial genomes shed light on interconnected biogeochemical processes in an aquifer system.</title>
        <authorList>
            <person name="Anantharaman K."/>
            <person name="Brown C.T."/>
            <person name="Hug L.A."/>
            <person name="Sharon I."/>
            <person name="Castelle C.J."/>
            <person name="Probst A.J."/>
            <person name="Thomas B.C."/>
            <person name="Singh A."/>
            <person name="Wilkins M.J."/>
            <person name="Karaoz U."/>
            <person name="Brodie E.L."/>
            <person name="Williams K.H."/>
            <person name="Hubbard S.S."/>
            <person name="Banfield J.F."/>
        </authorList>
    </citation>
    <scope>NUCLEOTIDE SEQUENCE [LARGE SCALE GENOMIC DNA]</scope>
</reference>
<evidence type="ECO:0000256" key="7">
    <source>
        <dbReference type="ARBA" id="ARBA00023136"/>
    </source>
</evidence>
<accession>A0A1F7GFG2</accession>
<dbReference type="Proteomes" id="UP000177026">
    <property type="component" value="Unassembled WGS sequence"/>
</dbReference>
<evidence type="ECO:0000256" key="5">
    <source>
        <dbReference type="ARBA" id="ARBA00022781"/>
    </source>
</evidence>
<protein>
    <submittedName>
        <fullName evidence="10">ATP synthase F1 subunit gamma</fullName>
    </submittedName>
</protein>
<dbReference type="Pfam" id="PF00231">
    <property type="entry name" value="ATP-synt"/>
    <property type="match status" value="1"/>
</dbReference>
<dbReference type="NCBIfam" id="TIGR01146">
    <property type="entry name" value="ATPsyn_F1gamma"/>
    <property type="match status" value="1"/>
</dbReference>
<keyword evidence="4" id="KW-0813">Transport</keyword>
<keyword evidence="6" id="KW-0406">Ion transport</keyword>
<comment type="function">
    <text evidence="1">Produces ATP from ADP in the presence of a proton gradient across the membrane. The gamma chain is believed to be important in regulating ATPase activity and the flow of protons through the CF(0) complex.</text>
</comment>
<keyword evidence="9" id="KW-0066">ATP synthesis</keyword>
<evidence type="ECO:0000256" key="2">
    <source>
        <dbReference type="ARBA" id="ARBA00004170"/>
    </source>
</evidence>
<dbReference type="GO" id="GO:0046933">
    <property type="term" value="F:proton-transporting ATP synthase activity, rotational mechanism"/>
    <property type="evidence" value="ECO:0007669"/>
    <property type="project" value="InterPro"/>
</dbReference>
<feature type="non-terminal residue" evidence="10">
    <location>
        <position position="283"/>
    </location>
</feature>
<evidence type="ECO:0000256" key="3">
    <source>
        <dbReference type="ARBA" id="ARBA00007681"/>
    </source>
</evidence>
<evidence type="ECO:0000256" key="8">
    <source>
        <dbReference type="ARBA" id="ARBA00023196"/>
    </source>
</evidence>